<comment type="similarity">
    <text evidence="8 9">Belongs to the TRAP transporter small permease family.</text>
</comment>
<feature type="transmembrane region" description="Helical" evidence="9">
    <location>
        <begin position="51"/>
        <end position="69"/>
    </location>
</feature>
<reference evidence="11 12" key="1">
    <citation type="submission" date="2018-07" db="EMBL/GenBank/DDBJ databases">
        <title>Venubactetium sediminum gen. nov., sp. nov., isolated from a marine solar saltern.</title>
        <authorList>
            <person name="Wang S."/>
        </authorList>
    </citation>
    <scope>NUCLEOTIDE SEQUENCE [LARGE SCALE GENOMIC DNA]</scope>
    <source>
        <strain evidence="11 12">WD2A32</strain>
    </source>
</reference>
<evidence type="ECO:0000256" key="1">
    <source>
        <dbReference type="ARBA" id="ARBA00004429"/>
    </source>
</evidence>
<keyword evidence="7 9" id="KW-0472">Membrane</keyword>
<dbReference type="PANTHER" id="PTHR35011:SF4">
    <property type="entry name" value="SLL1102 PROTEIN"/>
    <property type="match status" value="1"/>
</dbReference>
<evidence type="ECO:0000256" key="5">
    <source>
        <dbReference type="ARBA" id="ARBA00022692"/>
    </source>
</evidence>
<evidence type="ECO:0000256" key="6">
    <source>
        <dbReference type="ARBA" id="ARBA00022989"/>
    </source>
</evidence>
<evidence type="ECO:0000256" key="9">
    <source>
        <dbReference type="RuleBase" id="RU369079"/>
    </source>
</evidence>
<feature type="transmembrane region" description="Helical" evidence="9">
    <location>
        <begin position="130"/>
        <end position="153"/>
    </location>
</feature>
<evidence type="ECO:0000256" key="3">
    <source>
        <dbReference type="ARBA" id="ARBA00022475"/>
    </source>
</evidence>
<dbReference type="PANTHER" id="PTHR35011">
    <property type="entry name" value="2,3-DIKETO-L-GULONATE TRAP TRANSPORTER SMALL PERMEASE PROTEIN YIAM"/>
    <property type="match status" value="1"/>
</dbReference>
<name>A0A369T7C0_9PROT</name>
<dbReference type="Pfam" id="PF04290">
    <property type="entry name" value="DctQ"/>
    <property type="match status" value="1"/>
</dbReference>
<sequence length="170" mass="18484">MLDLTFRWIDRVIAGIGRAAALLVLVVIALVVYEIIARGAFNMPSSWAHELSTWLITALIFLGGPYALAKDHFVRVDIFYGQMGSRTRAIVDTTVSTALFLIFVGVLLWLGGELALRSIAIDERSATGAWGGPVWAAKSLLPIGAVLLVLAWLSRLYRLWAGDERDGGSA</sequence>
<dbReference type="AlphaFoldDB" id="A0A369T7C0"/>
<organism evidence="11 12">
    <name type="scientific">Ferruginivarius sediminum</name>
    <dbReference type="NCBI Taxonomy" id="2661937"/>
    <lineage>
        <taxon>Bacteria</taxon>
        <taxon>Pseudomonadati</taxon>
        <taxon>Pseudomonadota</taxon>
        <taxon>Alphaproteobacteria</taxon>
        <taxon>Rhodospirillales</taxon>
        <taxon>Rhodospirillaceae</taxon>
        <taxon>Ferruginivarius</taxon>
    </lineage>
</organism>
<evidence type="ECO:0000313" key="11">
    <source>
        <dbReference type="EMBL" id="RDD61223.1"/>
    </source>
</evidence>
<dbReference type="InterPro" id="IPR007387">
    <property type="entry name" value="TRAP_DctQ"/>
</dbReference>
<evidence type="ECO:0000259" key="10">
    <source>
        <dbReference type="Pfam" id="PF04290"/>
    </source>
</evidence>
<comment type="subcellular location">
    <subcellularLocation>
        <location evidence="1 9">Cell inner membrane</location>
        <topology evidence="1 9">Multi-pass membrane protein</topology>
    </subcellularLocation>
</comment>
<accession>A0A369T7C0</accession>
<evidence type="ECO:0000256" key="8">
    <source>
        <dbReference type="ARBA" id="ARBA00038436"/>
    </source>
</evidence>
<dbReference type="GO" id="GO:0022857">
    <property type="term" value="F:transmembrane transporter activity"/>
    <property type="evidence" value="ECO:0007669"/>
    <property type="project" value="UniProtKB-UniRule"/>
</dbReference>
<evidence type="ECO:0000256" key="7">
    <source>
        <dbReference type="ARBA" id="ARBA00023136"/>
    </source>
</evidence>
<evidence type="ECO:0000256" key="4">
    <source>
        <dbReference type="ARBA" id="ARBA00022519"/>
    </source>
</evidence>
<comment type="caution">
    <text evidence="11">The sequence shown here is derived from an EMBL/GenBank/DDBJ whole genome shotgun (WGS) entry which is preliminary data.</text>
</comment>
<comment type="function">
    <text evidence="9">Part of the tripartite ATP-independent periplasmic (TRAP) transport system.</text>
</comment>
<dbReference type="InterPro" id="IPR055348">
    <property type="entry name" value="DctQ"/>
</dbReference>
<comment type="subunit">
    <text evidence="9">The complex comprises the extracytoplasmic solute receptor protein and the two transmembrane proteins.</text>
</comment>
<proteinExistence type="inferred from homology"/>
<dbReference type="RefSeq" id="WP_114582867.1">
    <property type="nucleotide sequence ID" value="NZ_QPMH01000014.1"/>
</dbReference>
<dbReference type="EMBL" id="QPMH01000014">
    <property type="protein sequence ID" value="RDD61223.1"/>
    <property type="molecule type" value="Genomic_DNA"/>
</dbReference>
<feature type="domain" description="Tripartite ATP-independent periplasmic transporters DctQ component" evidence="10">
    <location>
        <begin position="28"/>
        <end position="161"/>
    </location>
</feature>
<keyword evidence="12" id="KW-1185">Reference proteome</keyword>
<evidence type="ECO:0000313" key="12">
    <source>
        <dbReference type="Proteomes" id="UP000253941"/>
    </source>
</evidence>
<keyword evidence="5 9" id="KW-0812">Transmembrane</keyword>
<feature type="transmembrane region" description="Helical" evidence="9">
    <location>
        <begin position="89"/>
        <end position="110"/>
    </location>
</feature>
<gene>
    <name evidence="11" type="ORF">DRB17_14145</name>
</gene>
<feature type="transmembrane region" description="Helical" evidence="9">
    <location>
        <begin position="12"/>
        <end position="36"/>
    </location>
</feature>
<keyword evidence="3" id="KW-1003">Cell membrane</keyword>
<protein>
    <recommendedName>
        <fullName evidence="9">TRAP transporter small permease protein</fullName>
    </recommendedName>
</protein>
<dbReference type="GO" id="GO:0005886">
    <property type="term" value="C:plasma membrane"/>
    <property type="evidence" value="ECO:0007669"/>
    <property type="project" value="UniProtKB-SubCell"/>
</dbReference>
<keyword evidence="6 9" id="KW-1133">Transmembrane helix</keyword>
<keyword evidence="2 9" id="KW-0813">Transport</keyword>
<evidence type="ECO:0000256" key="2">
    <source>
        <dbReference type="ARBA" id="ARBA00022448"/>
    </source>
</evidence>
<dbReference type="Proteomes" id="UP000253941">
    <property type="component" value="Unassembled WGS sequence"/>
</dbReference>
<keyword evidence="4 9" id="KW-0997">Cell inner membrane</keyword>